<organism evidence="3">
    <name type="scientific">Ignavibacterium album</name>
    <dbReference type="NCBI Taxonomy" id="591197"/>
    <lineage>
        <taxon>Bacteria</taxon>
        <taxon>Pseudomonadati</taxon>
        <taxon>Ignavibacteriota</taxon>
        <taxon>Ignavibacteria</taxon>
        <taxon>Ignavibacteriales</taxon>
        <taxon>Ignavibacteriaceae</taxon>
        <taxon>Ignavibacterium</taxon>
    </lineage>
</organism>
<proteinExistence type="predicted"/>
<dbReference type="AlphaFoldDB" id="A0A7V2ZLS2"/>
<protein>
    <submittedName>
        <fullName evidence="3">Class I SAM-dependent methyltransferase</fullName>
    </submittedName>
</protein>
<keyword evidence="3" id="KW-0808">Transferase</keyword>
<feature type="transmembrane region" description="Helical" evidence="1">
    <location>
        <begin position="229"/>
        <end position="251"/>
    </location>
</feature>
<dbReference type="CDD" id="cd02440">
    <property type="entry name" value="AdoMet_MTases"/>
    <property type="match status" value="1"/>
</dbReference>
<gene>
    <name evidence="3" type="ORF">ENS31_12630</name>
</gene>
<dbReference type="Pfam" id="PF13847">
    <property type="entry name" value="Methyltransf_31"/>
    <property type="match status" value="1"/>
</dbReference>
<dbReference type="PANTHER" id="PTHR43861">
    <property type="entry name" value="TRANS-ACONITATE 2-METHYLTRANSFERASE-RELATED"/>
    <property type="match status" value="1"/>
</dbReference>
<keyword evidence="1" id="KW-0472">Membrane</keyword>
<accession>A0A7V2ZLS2</accession>
<dbReference type="Gene3D" id="3.40.50.150">
    <property type="entry name" value="Vaccinia Virus protein VP39"/>
    <property type="match status" value="1"/>
</dbReference>
<comment type="caution">
    <text evidence="3">The sequence shown here is derived from an EMBL/GenBank/DDBJ whole genome shotgun (WGS) entry which is preliminary data.</text>
</comment>
<evidence type="ECO:0000259" key="2">
    <source>
        <dbReference type="Pfam" id="PF13847"/>
    </source>
</evidence>
<evidence type="ECO:0000313" key="3">
    <source>
        <dbReference type="EMBL" id="HFI92354.1"/>
    </source>
</evidence>
<reference evidence="3" key="1">
    <citation type="journal article" date="2020" name="mSystems">
        <title>Genome- and Community-Level Interaction Insights into Carbon Utilization and Element Cycling Functions of Hydrothermarchaeota in Hydrothermal Sediment.</title>
        <authorList>
            <person name="Zhou Z."/>
            <person name="Liu Y."/>
            <person name="Xu W."/>
            <person name="Pan J."/>
            <person name="Luo Z.H."/>
            <person name="Li M."/>
        </authorList>
    </citation>
    <scope>NUCLEOTIDE SEQUENCE [LARGE SCALE GENOMIC DNA]</scope>
    <source>
        <strain evidence="3">SpSt-479</strain>
    </source>
</reference>
<dbReference type="InterPro" id="IPR029063">
    <property type="entry name" value="SAM-dependent_MTases_sf"/>
</dbReference>
<evidence type="ECO:0000256" key="1">
    <source>
        <dbReference type="SAM" id="Phobius"/>
    </source>
</evidence>
<keyword evidence="1" id="KW-0812">Transmembrane</keyword>
<dbReference type="GO" id="GO:0008168">
    <property type="term" value="F:methyltransferase activity"/>
    <property type="evidence" value="ECO:0007669"/>
    <property type="project" value="UniProtKB-KW"/>
</dbReference>
<dbReference type="InterPro" id="IPR025714">
    <property type="entry name" value="Methyltranfer_dom"/>
</dbReference>
<dbReference type="GO" id="GO:0032259">
    <property type="term" value="P:methylation"/>
    <property type="evidence" value="ECO:0007669"/>
    <property type="project" value="UniProtKB-KW"/>
</dbReference>
<keyword evidence="1" id="KW-1133">Transmembrane helix</keyword>
<sequence>MHYDPVKNVFASLIRKIPYLRIIFYKLLDLMFLRSWYVRRELKKLREKFGHEKIKILDAGTGYGQYAYFMAKYLNPCEIKAVDIKEDWIKDCEEFFLQRKLSNVSFSIADLTGINYSEEFDLIVCVDVMEHIPDDIKVFRNFYNALKSEGYLLINTPSIYGGSDVHDEDEESFIGEHARVGYSKEELESKILPIGFKTYQSKYTYGFWGDKAWRLGIKYPMLLLNHSKMFFIILPFYYLITFPFTLLMMYLDFVKENKVGSGINFIAKK</sequence>
<dbReference type="EMBL" id="DSUJ01000011">
    <property type="protein sequence ID" value="HFI92354.1"/>
    <property type="molecule type" value="Genomic_DNA"/>
</dbReference>
<keyword evidence="3" id="KW-0489">Methyltransferase</keyword>
<feature type="domain" description="Methyltransferase" evidence="2">
    <location>
        <begin position="51"/>
        <end position="158"/>
    </location>
</feature>
<name>A0A7V2ZLS2_9BACT</name>
<dbReference type="SUPFAM" id="SSF53335">
    <property type="entry name" value="S-adenosyl-L-methionine-dependent methyltransferases"/>
    <property type="match status" value="1"/>
</dbReference>